<feature type="region of interest" description="C-terminal hotdog fold" evidence="7">
    <location>
        <begin position="1038"/>
        <end position="1182"/>
    </location>
</feature>
<dbReference type="InterPro" id="IPR036736">
    <property type="entry name" value="ACP-like_sf"/>
</dbReference>
<dbReference type="GO" id="GO:0016787">
    <property type="term" value="F:hydrolase activity"/>
    <property type="evidence" value="ECO:0007669"/>
    <property type="project" value="UniProtKB-KW"/>
</dbReference>
<dbReference type="PROSITE" id="PS52019">
    <property type="entry name" value="PKS_MFAS_DH"/>
    <property type="match status" value="1"/>
</dbReference>
<dbReference type="InterPro" id="IPR016036">
    <property type="entry name" value="Malonyl_transacylase_ACP-bd"/>
</dbReference>
<dbReference type="GO" id="GO:0030639">
    <property type="term" value="P:polyketide biosynthetic process"/>
    <property type="evidence" value="ECO:0007669"/>
    <property type="project" value="UniProtKB-ARBA"/>
</dbReference>
<dbReference type="Gene3D" id="3.30.70.3290">
    <property type="match status" value="1"/>
</dbReference>
<dbReference type="InterPro" id="IPR016039">
    <property type="entry name" value="Thiolase-like"/>
</dbReference>
<dbReference type="Pfam" id="PF14765">
    <property type="entry name" value="PS-DH"/>
    <property type="match status" value="1"/>
</dbReference>
<dbReference type="SUPFAM" id="SSF51735">
    <property type="entry name" value="NAD(P)-binding Rossmann-fold domains"/>
    <property type="match status" value="2"/>
</dbReference>
<dbReference type="PROSITE" id="PS50075">
    <property type="entry name" value="CARRIER"/>
    <property type="match status" value="1"/>
</dbReference>
<feature type="active site" description="Proton donor; for dehydratase activity" evidence="7">
    <location>
        <position position="1099"/>
    </location>
</feature>
<dbReference type="GO" id="GO:0006633">
    <property type="term" value="P:fatty acid biosynthetic process"/>
    <property type="evidence" value="ECO:0007669"/>
    <property type="project" value="InterPro"/>
</dbReference>
<keyword evidence="1" id="KW-0596">Phosphopantetheine</keyword>
<dbReference type="SUPFAM" id="SSF50129">
    <property type="entry name" value="GroES-like"/>
    <property type="match status" value="1"/>
</dbReference>
<accession>A0A135LT71</accession>
<dbReference type="GO" id="GO:0016491">
    <property type="term" value="F:oxidoreductase activity"/>
    <property type="evidence" value="ECO:0007669"/>
    <property type="project" value="InterPro"/>
</dbReference>
<dbReference type="OrthoDB" id="329835at2759"/>
<dbReference type="InterPro" id="IPR014030">
    <property type="entry name" value="Ketoacyl_synth_N"/>
</dbReference>
<gene>
    <name evidence="11" type="ORF">PGRI_084100</name>
</gene>
<dbReference type="GO" id="GO:0004315">
    <property type="term" value="F:3-oxoacyl-[acyl-carrier-protein] synthase activity"/>
    <property type="evidence" value="ECO:0007669"/>
    <property type="project" value="InterPro"/>
</dbReference>
<dbReference type="InterPro" id="IPR020841">
    <property type="entry name" value="PKS_Beta-ketoAc_synthase_dom"/>
</dbReference>
<evidence type="ECO:0000259" key="9">
    <source>
        <dbReference type="PROSITE" id="PS52004"/>
    </source>
</evidence>
<evidence type="ECO:0000256" key="3">
    <source>
        <dbReference type="ARBA" id="ARBA00022603"/>
    </source>
</evidence>
<dbReference type="SMART" id="SM00826">
    <property type="entry name" value="PKS_DH"/>
    <property type="match status" value="1"/>
</dbReference>
<dbReference type="Gene3D" id="3.40.366.10">
    <property type="entry name" value="Malonyl-Coenzyme A Acyl Carrier Protein, domain 2"/>
    <property type="match status" value="1"/>
</dbReference>
<dbReference type="SUPFAM" id="SSF55048">
    <property type="entry name" value="Probable ACP-binding domain of malonyl-CoA ACP transacylase"/>
    <property type="match status" value="1"/>
</dbReference>
<evidence type="ECO:0000256" key="4">
    <source>
        <dbReference type="ARBA" id="ARBA00022679"/>
    </source>
</evidence>
<feature type="active site" description="Proton acceptor; for dehydratase activity" evidence="7">
    <location>
        <position position="931"/>
    </location>
</feature>
<dbReference type="InterPro" id="IPR009081">
    <property type="entry name" value="PP-bd_ACP"/>
</dbReference>
<dbReference type="SUPFAM" id="SSF53335">
    <property type="entry name" value="S-adenosyl-L-methionine-dependent methyltransferases"/>
    <property type="match status" value="1"/>
</dbReference>
<dbReference type="InterPro" id="IPR050091">
    <property type="entry name" value="PKS_NRPS_Biosynth_Enz"/>
</dbReference>
<keyword evidence="6" id="KW-0012">Acyltransferase</keyword>
<keyword evidence="4 11" id="KW-0808">Transferase</keyword>
<dbReference type="SMART" id="SM00825">
    <property type="entry name" value="PKS_KS"/>
    <property type="match status" value="1"/>
</dbReference>
<dbReference type="InterPro" id="IPR018201">
    <property type="entry name" value="Ketoacyl_synth_AS"/>
</dbReference>
<feature type="domain" description="Carrier" evidence="8">
    <location>
        <begin position="2342"/>
        <end position="2420"/>
    </location>
</feature>
<feature type="region of interest" description="N-terminal hotdog fold" evidence="7">
    <location>
        <begin position="899"/>
        <end position="1028"/>
    </location>
</feature>
<dbReference type="GO" id="GO:0008168">
    <property type="term" value="F:methyltransferase activity"/>
    <property type="evidence" value="ECO:0007669"/>
    <property type="project" value="UniProtKB-KW"/>
</dbReference>
<dbReference type="InterPro" id="IPR011032">
    <property type="entry name" value="GroES-like_sf"/>
</dbReference>
<dbReference type="SMART" id="SM00829">
    <property type="entry name" value="PKS_ER"/>
    <property type="match status" value="1"/>
</dbReference>
<dbReference type="Gene3D" id="3.40.50.720">
    <property type="entry name" value="NAD(P)-binding Rossmann-like Domain"/>
    <property type="match status" value="2"/>
</dbReference>
<dbReference type="GeneID" id="63711424"/>
<comment type="caution">
    <text evidence="11">The sequence shown here is derived from an EMBL/GenBank/DDBJ whole genome shotgun (WGS) entry which is preliminary data.</text>
</comment>
<dbReference type="PANTHER" id="PTHR43775:SF49">
    <property type="entry name" value="SYNTHASE, PUTATIVE (JCVI)-RELATED"/>
    <property type="match status" value="1"/>
</dbReference>
<dbReference type="EMBL" id="LHQR01000027">
    <property type="protein sequence ID" value="KXG52126.1"/>
    <property type="molecule type" value="Genomic_DNA"/>
</dbReference>
<sequence>MNSTTGQGQPSCRSQKDFGEPIAVIGMAMRLPGGVRCGDDFWEMLVKKRDGLYEAPSSRCTREASSSSDCGDLSETKKGFFLQEDPAFFDASFFSVPPHEAARLDPQQRLLLEVVWECLENSGETKWRGEKIGCFVGVFGEDWLEMSHRDPQHLNQIYPIATGGFSLANQVSYRLDLLGPSMTIQTACSSSLVCLHEACQALRAGECSTALVGGTSLIWGPTMTDAMTKNMVLSSSGISHTFDAEADGYGRGEGINCIYLKPLRDALRDNDAIRAVIRSTVTNHDGKTPNFSQPCPISQERLIRHAYQIAGIDAIHETPVFECHGTGTPVGDVIETSVVAKMTQGEATYICAVKPNVGHSEGASGISSIIKSILSLEHKTIAPNIHFKTPNPQIPFTEANLCVPLEPTPWPAGRPERISVNSFGIGGSNAHVILESASAISSKPAATSPDISNPRLLVLSAHTTDSLRKRIGQIIDYVKNHPDRLHDLSYTLAARRSPLSRRAFTVVQPNNPVLDDTAFAIFNVSSPNVTFVFTGQGAQWPGMGLRLLSTFPKFKQDIKTMDEVLQRLPDGPNWLLYDELSQESSISRIHKAEFSQPLCVGLQIGLVNILRAWGIEPSTVVGHSSGEIVAAYASRAISMRTAIVLAYYRGKIAQPLEGLGAMVAVGLSPDEVEPYLTPGVVVACHNSPYSVTLSGDNDSVDRAIRNIKAANSDILCRRLTVKIAYHSNHMKQIGSEYEDCIASHIEHDQGMIPFYSSVTGNTITDPRKLDASYWRQNLESPVLFTEAIQSLPTSGTPVFLEVGPHSALAAPLRQIFRTLTARSPAYIPTMFRYDEDIETQLLRTAGQAYASGIRVNMSTIIEAGNTLTDLPPYPWQHDRSYWSESRLSREWRQRKFPHHEILGSRVVDTTDHEPSWRNLVTLDSVPWLMDHIIQGAVTFPGAGFIAMAGEAVQQLYPDNDSYSVRNTTFITPLLFQEGDQIEIMTSLRPIEVADRVPSGWYGFKIMVHDGERWTIHCQGQVRAGSDYPPEPSQITSYKRPVPSESLYRVLQRSGIDYGTQFQGLEEITADPTGPRATATVLGNRGLPGSRYSLHPTAIDQCLQLMGVAGSQGLLRHLTTIYVPAMIDSMFVGPGGPPMLASAQTKSGARDGQLGSAIAVLGDRMVLSIQGAYLFALENDNPASGTGLAGSVSHLEWKSDIELLPPAALLSTPLNYTTQAMNIKALGELSILFVLETADKIRDVDIVSSHYAKWKKFILDSALKVKSGQQSNYPQSPQWAMLSSAERHEMIRKVFTEAKFTFDAPLVDGLQVVFDNCLSFISGESSPLEVLMKDNLLHRFHAAHTQYADWNPFLPLLCHSNPGLRVLEIGAGTGSATAIALELLKSTSGEPMERFSHEQSMEYKVLDISMDPLEQGFDPHSFDLIIASNVLHATPSLHSSLRHVHCLLKPTGRFLLHEINPEILFANFTMGVFTGWWMGEDDGRVGQPYVSPERWDRELRAAGFTGADVTAYDQKPPNHISASIVSSPENDIPISTDIWLLKNKSTQSQWASDVESLFRDQGYTTNWTTLDQKPPKGKFIVSLLDLEGAPIGSLSKSDHGIFQCYIGQAQECQILWVTQSTSLTCSDPMFGLIHGLARSLRSELMLDISILEVPAWDAAGAKAVIQVCEKIQRCRAYSLRDPEYEFALHEGEVKVGRYHWAPLVEQLASPPRSDASRKLSLTAYGLLDTLHWAEKEPCYELDEVQIEVEMDYVGMNFKDMMVAMGFFGNKEDLGLEGSGIVLQVGADVTDITVGDRVMSMHSGVLATNVVVPREACIKLPQGLSMEDAATMLTAYVTVLYSLLEIGALKKGQASYYHVLRTLMIYATVGNDKKVAHLMEHFGLPRERIFNSRNTSFQPDLMRATSGRGVDVVLNSLSGNLLHASWECVANFGRMVELGKRDFISHGMLNMSLFEANRAFFGVDLAQVCKDAPEVLKRTLATFSDWYNQGKIGPIEPVKVFDAVDIVSAFRYMQAGTHLGKILVRMPSAVDSLPHPTVKTFPSFRSDAAYLLIGGLGGIGRAVSTWMIEQNARELIFLSRSASKSKEDQAFIRELEAQSCRVICVSGNVTNIKDVQEAVLACTGPLAGVLQMAVDLKDRLFLQMSHDEWEVALAPKVTGTWNLHHATVQHSLDFFVVFGSIAGLCGNTGQANYAAATTFLETFTRYRRQQGLPSSILHLGVVGDAGAASRNSRFIQRVQSIALHVLHEAEVIEGLAAAINISPVSSSNPSGAMAIGLAHTKNRADLPKEIFLGGRDARFSIYPNLESTSAGTGGDQTSANALKALLAQIQADPSLTEQKETEVALMKELGKFISHNLTGQAQEQAPDSTDDIEAMTGMAVDSLMAIEVRNWLRRSLGVEIPTVEINRAGTLGGLVKVVLKGLGEKYDQRAT</sequence>
<dbReference type="Pfam" id="PF08240">
    <property type="entry name" value="ADH_N"/>
    <property type="match status" value="1"/>
</dbReference>
<evidence type="ECO:0000256" key="1">
    <source>
        <dbReference type="ARBA" id="ARBA00022450"/>
    </source>
</evidence>
<dbReference type="GO" id="GO:1901336">
    <property type="term" value="P:lactone biosynthetic process"/>
    <property type="evidence" value="ECO:0007669"/>
    <property type="project" value="UniProtKB-ARBA"/>
</dbReference>
<dbReference type="InterPro" id="IPR020843">
    <property type="entry name" value="ER"/>
</dbReference>
<evidence type="ECO:0000259" key="8">
    <source>
        <dbReference type="PROSITE" id="PS50075"/>
    </source>
</evidence>
<dbReference type="Pfam" id="PF00550">
    <property type="entry name" value="PP-binding"/>
    <property type="match status" value="1"/>
</dbReference>
<keyword evidence="12" id="KW-1185">Reference proteome</keyword>
<dbReference type="Pfam" id="PF00109">
    <property type="entry name" value="ketoacyl-synt"/>
    <property type="match status" value="1"/>
</dbReference>
<dbReference type="SUPFAM" id="SSF47336">
    <property type="entry name" value="ACP-like"/>
    <property type="match status" value="1"/>
</dbReference>
<dbReference type="InterPro" id="IPR029063">
    <property type="entry name" value="SAM-dependent_MTases_sf"/>
</dbReference>
<evidence type="ECO:0000256" key="5">
    <source>
        <dbReference type="ARBA" id="ARBA00023268"/>
    </source>
</evidence>
<dbReference type="InterPro" id="IPR013968">
    <property type="entry name" value="PKS_KR"/>
</dbReference>
<dbReference type="Gene3D" id="3.90.180.10">
    <property type="entry name" value="Medium-chain alcohol dehydrogenases, catalytic domain"/>
    <property type="match status" value="1"/>
</dbReference>
<name>A0A135LT71_PENPA</name>
<dbReference type="InterPro" id="IPR013154">
    <property type="entry name" value="ADH-like_N"/>
</dbReference>
<dbReference type="InterPro" id="IPR014043">
    <property type="entry name" value="Acyl_transferase_dom"/>
</dbReference>
<dbReference type="OMA" id="TMSDNTV"/>
<dbReference type="SMART" id="SM00823">
    <property type="entry name" value="PKS_PP"/>
    <property type="match status" value="1"/>
</dbReference>
<dbReference type="SUPFAM" id="SSF52151">
    <property type="entry name" value="FabD/lysophospholipase-like"/>
    <property type="match status" value="1"/>
</dbReference>
<evidence type="ECO:0000256" key="2">
    <source>
        <dbReference type="ARBA" id="ARBA00022553"/>
    </source>
</evidence>
<dbReference type="SMART" id="SM00827">
    <property type="entry name" value="PKS_AT"/>
    <property type="match status" value="1"/>
</dbReference>
<organism evidence="11 12">
    <name type="scientific">Penicillium patulum</name>
    <name type="common">Penicillium griseofulvum</name>
    <dbReference type="NCBI Taxonomy" id="5078"/>
    <lineage>
        <taxon>Eukaryota</taxon>
        <taxon>Fungi</taxon>
        <taxon>Dikarya</taxon>
        <taxon>Ascomycota</taxon>
        <taxon>Pezizomycotina</taxon>
        <taxon>Eurotiomycetes</taxon>
        <taxon>Eurotiomycetidae</taxon>
        <taxon>Eurotiales</taxon>
        <taxon>Aspergillaceae</taxon>
        <taxon>Penicillium</taxon>
    </lineage>
</organism>
<dbReference type="Pfam" id="PF00698">
    <property type="entry name" value="Acyl_transf_1"/>
    <property type="match status" value="1"/>
</dbReference>
<dbReference type="InterPro" id="IPR020806">
    <property type="entry name" value="PKS_PP-bd"/>
</dbReference>
<keyword evidence="5" id="KW-0511">Multifunctional enzyme</keyword>
<dbReference type="GO" id="GO:0004312">
    <property type="term" value="F:fatty acid synthase activity"/>
    <property type="evidence" value="ECO:0007669"/>
    <property type="project" value="TreeGrafter"/>
</dbReference>
<dbReference type="SMART" id="SM00822">
    <property type="entry name" value="PKS_KR"/>
    <property type="match status" value="1"/>
</dbReference>
<keyword evidence="3" id="KW-0489">Methyltransferase</keyword>
<dbReference type="InterPro" id="IPR001227">
    <property type="entry name" value="Ac_transferase_dom_sf"/>
</dbReference>
<evidence type="ECO:0000259" key="10">
    <source>
        <dbReference type="PROSITE" id="PS52019"/>
    </source>
</evidence>
<dbReference type="GO" id="GO:0031177">
    <property type="term" value="F:phosphopantetheine binding"/>
    <property type="evidence" value="ECO:0007669"/>
    <property type="project" value="InterPro"/>
</dbReference>
<dbReference type="Pfam" id="PF16197">
    <property type="entry name" value="KAsynt_C_assoc"/>
    <property type="match status" value="1"/>
</dbReference>
<dbReference type="CDD" id="cd05274">
    <property type="entry name" value="KR_FAS_SDR_x"/>
    <property type="match status" value="1"/>
</dbReference>
<dbReference type="Pfam" id="PF13489">
    <property type="entry name" value="Methyltransf_23"/>
    <property type="match status" value="1"/>
</dbReference>
<dbReference type="Pfam" id="PF21089">
    <property type="entry name" value="PKS_DH_N"/>
    <property type="match status" value="1"/>
</dbReference>
<dbReference type="InterPro" id="IPR042104">
    <property type="entry name" value="PKS_dehydratase_sf"/>
</dbReference>
<feature type="domain" description="Ketosynthase family 3 (KS3)" evidence="9">
    <location>
        <begin position="19"/>
        <end position="436"/>
    </location>
</feature>
<keyword evidence="2" id="KW-0597">Phosphoprotein</keyword>
<dbReference type="Pfam" id="PF02801">
    <property type="entry name" value="Ketoacyl-synt_C"/>
    <property type="match status" value="1"/>
</dbReference>
<feature type="domain" description="PKS/mFAS DH" evidence="10">
    <location>
        <begin position="899"/>
        <end position="1182"/>
    </location>
</feature>
<evidence type="ECO:0000313" key="12">
    <source>
        <dbReference type="Proteomes" id="UP000070168"/>
    </source>
</evidence>
<dbReference type="Gene3D" id="3.40.47.10">
    <property type="match status" value="1"/>
</dbReference>
<dbReference type="STRING" id="5078.A0A135LT71"/>
<dbReference type="Pfam" id="PF13602">
    <property type="entry name" value="ADH_zinc_N_2"/>
    <property type="match status" value="1"/>
</dbReference>
<dbReference type="PROSITE" id="PS52004">
    <property type="entry name" value="KS3_2"/>
    <property type="match status" value="1"/>
</dbReference>
<dbReference type="PROSITE" id="PS00606">
    <property type="entry name" value="KS3_1"/>
    <property type="match status" value="1"/>
</dbReference>
<proteinExistence type="predicted"/>
<dbReference type="SUPFAM" id="SSF53901">
    <property type="entry name" value="Thiolase-like"/>
    <property type="match status" value="1"/>
</dbReference>
<dbReference type="GO" id="GO:0032259">
    <property type="term" value="P:methylation"/>
    <property type="evidence" value="ECO:0007669"/>
    <property type="project" value="UniProtKB-KW"/>
</dbReference>
<dbReference type="Gene3D" id="3.40.50.150">
    <property type="entry name" value="Vaccinia Virus protein VP39"/>
    <property type="match status" value="1"/>
</dbReference>
<dbReference type="CDD" id="cd00833">
    <property type="entry name" value="PKS"/>
    <property type="match status" value="1"/>
</dbReference>
<evidence type="ECO:0000313" key="11">
    <source>
        <dbReference type="EMBL" id="KXG52126.1"/>
    </source>
</evidence>
<dbReference type="CDD" id="cd05195">
    <property type="entry name" value="enoyl_red"/>
    <property type="match status" value="1"/>
</dbReference>
<dbReference type="Gene3D" id="3.10.129.110">
    <property type="entry name" value="Polyketide synthase dehydratase"/>
    <property type="match status" value="1"/>
</dbReference>
<dbReference type="Proteomes" id="UP000070168">
    <property type="component" value="Unassembled WGS sequence"/>
</dbReference>
<dbReference type="InterPro" id="IPR036291">
    <property type="entry name" value="NAD(P)-bd_dom_sf"/>
</dbReference>
<dbReference type="CDD" id="cd02440">
    <property type="entry name" value="AdoMet_MTases"/>
    <property type="match status" value="1"/>
</dbReference>
<keyword evidence="11" id="KW-0378">Hydrolase</keyword>
<dbReference type="InterPro" id="IPR049900">
    <property type="entry name" value="PKS_mFAS_DH"/>
</dbReference>
<dbReference type="InterPro" id="IPR014031">
    <property type="entry name" value="Ketoacyl_synth_C"/>
</dbReference>
<dbReference type="InterPro" id="IPR016035">
    <property type="entry name" value="Acyl_Trfase/lysoPLipase"/>
</dbReference>
<evidence type="ECO:0000256" key="6">
    <source>
        <dbReference type="ARBA" id="ARBA00023315"/>
    </source>
</evidence>
<dbReference type="InterPro" id="IPR032821">
    <property type="entry name" value="PKS_assoc"/>
</dbReference>
<dbReference type="Gene3D" id="1.10.1200.10">
    <property type="entry name" value="ACP-like"/>
    <property type="match status" value="1"/>
</dbReference>
<evidence type="ECO:0000256" key="7">
    <source>
        <dbReference type="PROSITE-ProRule" id="PRU01363"/>
    </source>
</evidence>
<reference evidence="11 12" key="1">
    <citation type="journal article" date="2016" name="BMC Genomics">
        <title>Genome sequencing and secondary metabolism of the postharvest pathogen Penicillium griseofulvum.</title>
        <authorList>
            <person name="Banani H."/>
            <person name="Marcet-Houben M."/>
            <person name="Ballester A.R."/>
            <person name="Abbruscato P."/>
            <person name="Gonzalez-Candelas L."/>
            <person name="Gabaldon T."/>
            <person name="Spadaro D."/>
        </authorList>
    </citation>
    <scope>NUCLEOTIDE SEQUENCE [LARGE SCALE GENOMIC DNA]</scope>
    <source>
        <strain evidence="11 12">PG3</strain>
    </source>
</reference>
<protein>
    <submittedName>
        <fullName evidence="11">Acyl transferase/acyl hydrolase/lysophospholipase</fullName>
    </submittedName>
</protein>
<dbReference type="InterPro" id="IPR049552">
    <property type="entry name" value="PKS_DH_N"/>
</dbReference>
<dbReference type="PANTHER" id="PTHR43775">
    <property type="entry name" value="FATTY ACID SYNTHASE"/>
    <property type="match status" value="1"/>
</dbReference>
<dbReference type="InterPro" id="IPR049551">
    <property type="entry name" value="PKS_DH_C"/>
</dbReference>
<dbReference type="RefSeq" id="XP_040650662.1">
    <property type="nucleotide sequence ID" value="XM_040796124.1"/>
</dbReference>
<dbReference type="Pfam" id="PF08659">
    <property type="entry name" value="KR"/>
    <property type="match status" value="1"/>
</dbReference>
<dbReference type="InterPro" id="IPR020807">
    <property type="entry name" value="PKS_DH"/>
</dbReference>
<dbReference type="InterPro" id="IPR057326">
    <property type="entry name" value="KR_dom"/>
</dbReference>